<evidence type="ECO:0000256" key="1">
    <source>
        <dbReference type="ARBA" id="ARBA00022741"/>
    </source>
</evidence>
<dbReference type="RefSeq" id="WP_010879225.1">
    <property type="nucleotide sequence ID" value="NZ_CP006577.1"/>
</dbReference>
<evidence type="ECO:0000256" key="2">
    <source>
        <dbReference type="ARBA" id="ARBA00023134"/>
    </source>
</evidence>
<evidence type="ECO:0000313" key="5">
    <source>
        <dbReference type="Proteomes" id="UP000028501"/>
    </source>
</evidence>
<keyword evidence="4" id="KW-0131">Cell cycle</keyword>
<keyword evidence="1" id="KW-0547">Nucleotide-binding</keyword>
<accession>A0A075WE99</accession>
<dbReference type="AlphaFoldDB" id="A0A075WE99"/>
<dbReference type="KEGG" id="afg:AFULGI_00019800"/>
<dbReference type="HOGENOM" id="CLU_896016_0_0_2"/>
<protein>
    <submittedName>
        <fullName evidence="4">Cell division GTPase</fullName>
    </submittedName>
</protein>
<dbReference type="GO" id="GO:0051301">
    <property type="term" value="P:cell division"/>
    <property type="evidence" value="ECO:0007669"/>
    <property type="project" value="UniProtKB-KW"/>
</dbReference>
<reference evidence="4 5" key="1">
    <citation type="submission" date="2013-07" db="EMBL/GenBank/DDBJ databases">
        <title>Genome of Archaeoglobus fulgidus.</title>
        <authorList>
            <person name="Fiebig A."/>
            <person name="Birkeland N.-K."/>
        </authorList>
    </citation>
    <scope>NUCLEOTIDE SEQUENCE [LARGE SCALE GENOMIC DNA]</scope>
    <source>
        <strain evidence="4 5">DSM 8774</strain>
    </source>
</reference>
<proteinExistence type="predicted"/>
<dbReference type="GeneID" id="24795473"/>
<dbReference type="EMBL" id="CP006577">
    <property type="protein sequence ID" value="AIG98730.1"/>
    <property type="molecule type" value="Genomic_DNA"/>
</dbReference>
<dbReference type="Gene3D" id="3.30.1330.20">
    <property type="entry name" value="Tubulin/FtsZ, C-terminal domain"/>
    <property type="match status" value="1"/>
</dbReference>
<dbReference type="InterPro" id="IPR036525">
    <property type="entry name" value="Tubulin/FtsZ_GTPase_sf"/>
</dbReference>
<dbReference type="GO" id="GO:0005525">
    <property type="term" value="F:GTP binding"/>
    <property type="evidence" value="ECO:0007669"/>
    <property type="project" value="UniProtKB-KW"/>
</dbReference>
<gene>
    <name evidence="4" type="ORF">AFULGI_00019800</name>
</gene>
<sequence length="310" mass="34522">MRLLTIGSGLRGAKVAEILHKKGVKVNRVPLFKCFAVLNNEEHLRSISIGDDRKYYVHGLKGDVSGFVNQITSLYEIFEGSLVLTSLEDDFGYITSLELCQRLRKVTEDAVISLAIVPQLDTSSIGEIKKRIRSLRDVSDILILFEGEVGVERKILEVMNLVALAGEIDLKKRVAGEVVVDTSDVFNALKSDGFAIAGLAERKIPFNFKNLIFRRNSELKAVRTRRMIELTEEALQNVSINGDVENAKSALLLFAGKPDELTMEGLFSSIAMIENINRDIVVRYGDYPIPGSRKVSAVLIFSGIRKFRFA</sequence>
<dbReference type="InterPro" id="IPR037103">
    <property type="entry name" value="Tubulin/FtsZ-like_C"/>
</dbReference>
<dbReference type="Proteomes" id="UP000028501">
    <property type="component" value="Chromosome"/>
</dbReference>
<organism evidence="4 5">
    <name type="scientific">Archaeoglobus fulgidus DSM 8774</name>
    <dbReference type="NCBI Taxonomy" id="1344584"/>
    <lineage>
        <taxon>Archaea</taxon>
        <taxon>Methanobacteriati</taxon>
        <taxon>Methanobacteriota</taxon>
        <taxon>Archaeoglobi</taxon>
        <taxon>Archaeoglobales</taxon>
        <taxon>Archaeoglobaceae</taxon>
        <taxon>Archaeoglobus</taxon>
    </lineage>
</organism>
<evidence type="ECO:0000313" key="4">
    <source>
        <dbReference type="EMBL" id="AIG98730.1"/>
    </source>
</evidence>
<dbReference type="Gene3D" id="3.40.50.1440">
    <property type="entry name" value="Tubulin/FtsZ, GTPase domain"/>
    <property type="match status" value="1"/>
</dbReference>
<evidence type="ECO:0000259" key="3">
    <source>
        <dbReference type="Pfam" id="PF21011"/>
    </source>
</evidence>
<name>A0A075WE99_ARCFL</name>
<dbReference type="InterPro" id="IPR048737">
    <property type="entry name" value="CetZ_C"/>
</dbReference>
<dbReference type="Pfam" id="PF21011">
    <property type="entry name" value="CetZ_C"/>
    <property type="match status" value="1"/>
</dbReference>
<keyword evidence="2" id="KW-0342">GTP-binding</keyword>
<feature type="domain" description="Tubulin-like CetZ C-terminal" evidence="3">
    <location>
        <begin position="151"/>
        <end position="306"/>
    </location>
</feature>
<keyword evidence="4" id="KW-0132">Cell division</keyword>